<comment type="caution">
    <text evidence="2">The sequence shown here is derived from an EMBL/GenBank/DDBJ whole genome shotgun (WGS) entry which is preliminary data.</text>
</comment>
<dbReference type="Proteomes" id="UP000003019">
    <property type="component" value="Unassembled WGS sequence"/>
</dbReference>
<accession>G4CG60</accession>
<dbReference type="STRING" id="1032488.HMPREF9371_0599"/>
<evidence type="ECO:0000256" key="1">
    <source>
        <dbReference type="SAM" id="MobiDB-lite"/>
    </source>
</evidence>
<keyword evidence="3" id="KW-1185">Reference proteome</keyword>
<dbReference type="EMBL" id="AGAY01000022">
    <property type="protein sequence ID" value="EGY53108.1"/>
    <property type="molecule type" value="Genomic_DNA"/>
</dbReference>
<dbReference type="AlphaFoldDB" id="G4CG60"/>
<protein>
    <submittedName>
        <fullName evidence="2">Uncharacterized protein</fullName>
    </submittedName>
</protein>
<evidence type="ECO:0000313" key="2">
    <source>
        <dbReference type="EMBL" id="EGY53108.1"/>
    </source>
</evidence>
<proteinExistence type="predicted"/>
<dbReference type="PATRIC" id="fig|1032488.3.peg.547"/>
<sequence length="325" mass="36791">MQAARPIGLTPGGRVPPETTEPPMQTASQIMAAKKQAKAAAKIAREAKQKIGTGKIPGDRNRRANIEFQQHQNRRDMREGPPESQDSAVTDEIRSWLAYGELVYGHHMPSVTVFEKLIRAMRCVAGIYADYELSAAANAAQHSLEQSREKEDLSPNQRRILLRPLRILIKYAAAYAEFIPARTVDGIAKYCASVQVALYTTGLFERPREHYEGLNAVIRGESLRDLAKKYGIKMPELRTGILEAAWCLYRIAECFQDVEEPENIPDLRKPVWQPYGQPDTLQGMIREMVGKWLIPFENHTGLTLIDFKRFRQRLIDIDVKHAQAA</sequence>
<reference evidence="2 3" key="1">
    <citation type="submission" date="2011-05" db="EMBL/GenBank/DDBJ databases">
        <authorList>
            <person name="Muzny D."/>
            <person name="Qin X."/>
            <person name="Deng J."/>
            <person name="Jiang H."/>
            <person name="Liu Y."/>
            <person name="Qu J."/>
            <person name="Song X.-Z."/>
            <person name="Zhang L."/>
            <person name="Thornton R."/>
            <person name="Coyle M."/>
            <person name="Francisco L."/>
            <person name="Jackson L."/>
            <person name="Javaid M."/>
            <person name="Korchina V."/>
            <person name="Kovar C."/>
            <person name="Mata R."/>
            <person name="Mathew T."/>
            <person name="Ngo R."/>
            <person name="Nguyen L."/>
            <person name="Nguyen N."/>
            <person name="Okwuonu G."/>
            <person name="Ongeri F."/>
            <person name="Pham C."/>
            <person name="Simmons D."/>
            <person name="Wilczek-Boney K."/>
            <person name="Hale W."/>
            <person name="Jakkamsetti A."/>
            <person name="Pham P."/>
            <person name="Ruth R."/>
            <person name="San Lucas F."/>
            <person name="Warren J."/>
            <person name="Zhang J."/>
            <person name="Zhao Z."/>
            <person name="Zhou C."/>
            <person name="Zhu D."/>
            <person name="Lee S."/>
            <person name="Bess C."/>
            <person name="Blankenburg K."/>
            <person name="Forbes L."/>
            <person name="Fu Q."/>
            <person name="Gubbala S."/>
            <person name="Hirani K."/>
            <person name="Jayaseelan J.C."/>
            <person name="Lara F."/>
            <person name="Munidasa M."/>
            <person name="Palculict T."/>
            <person name="Patil S."/>
            <person name="Pu L.-L."/>
            <person name="Saada N."/>
            <person name="Tang L."/>
            <person name="Weissenberger G."/>
            <person name="Zhu Y."/>
            <person name="Hemphill L."/>
            <person name="Shang Y."/>
            <person name="Youmans B."/>
            <person name="Ayvaz T."/>
            <person name="Ross M."/>
            <person name="Santibanez J."/>
            <person name="Aqrawi P."/>
            <person name="Gross S."/>
            <person name="Joshi V."/>
            <person name="Fowler G."/>
            <person name="Nazareth L."/>
            <person name="Reid J."/>
            <person name="Worley K."/>
            <person name="Petrosino J."/>
            <person name="Highlander S."/>
            <person name="Gibbs R."/>
        </authorList>
    </citation>
    <scope>NUCLEOTIDE SEQUENCE [LARGE SCALE GENOMIC DNA]</scope>
    <source>
        <strain evidence="2 3">871</strain>
    </source>
</reference>
<feature type="region of interest" description="Disordered" evidence="1">
    <location>
        <begin position="1"/>
        <end position="26"/>
    </location>
</feature>
<feature type="region of interest" description="Disordered" evidence="1">
    <location>
        <begin position="48"/>
        <end position="88"/>
    </location>
</feature>
<organism evidence="2 3">
    <name type="scientific">Neisseria shayeganii 871</name>
    <dbReference type="NCBI Taxonomy" id="1032488"/>
    <lineage>
        <taxon>Bacteria</taxon>
        <taxon>Pseudomonadati</taxon>
        <taxon>Pseudomonadota</taxon>
        <taxon>Betaproteobacteria</taxon>
        <taxon>Neisseriales</taxon>
        <taxon>Neisseriaceae</taxon>
        <taxon>Neisseria</taxon>
    </lineage>
</organism>
<dbReference type="HOGENOM" id="CLU_876545_0_0_4"/>
<gene>
    <name evidence="2" type="ORF">HMPREF9371_0599</name>
</gene>
<evidence type="ECO:0000313" key="3">
    <source>
        <dbReference type="Proteomes" id="UP000003019"/>
    </source>
</evidence>
<name>G4CG60_9NEIS</name>